<dbReference type="Proteomes" id="UP000242814">
    <property type="component" value="Unassembled WGS sequence"/>
</dbReference>
<dbReference type="VEuPathDB" id="FungiDB:PABG_05709"/>
<dbReference type="VEuPathDB" id="FungiDB:PADG_06043"/>
<protein>
    <submittedName>
        <fullName evidence="1">Uncharacterized protein</fullName>
    </submittedName>
</protein>
<evidence type="ECO:0000313" key="1">
    <source>
        <dbReference type="EMBL" id="ODH40777.1"/>
    </source>
</evidence>
<gene>
    <name evidence="1" type="ORF">ACO22_01534</name>
</gene>
<organism evidence="1 2">
    <name type="scientific">Paracoccidioides brasiliensis</name>
    <dbReference type="NCBI Taxonomy" id="121759"/>
    <lineage>
        <taxon>Eukaryota</taxon>
        <taxon>Fungi</taxon>
        <taxon>Dikarya</taxon>
        <taxon>Ascomycota</taxon>
        <taxon>Pezizomycotina</taxon>
        <taxon>Eurotiomycetes</taxon>
        <taxon>Eurotiomycetidae</taxon>
        <taxon>Onygenales</taxon>
        <taxon>Ajellomycetaceae</taxon>
        <taxon>Paracoccidioides</taxon>
    </lineage>
</organism>
<evidence type="ECO:0000313" key="2">
    <source>
        <dbReference type="Proteomes" id="UP000242814"/>
    </source>
</evidence>
<sequence length="321" mass="35842">MALEGTESQEGSEGIEIVWSKEAFKLSLMANSSSVPSGSFYPLLVHCQMGRSQKSSSLQLVVEDRGPTVKPTWLLSPPLDCYVKTSSLLAYASEDLENEILSEVEVRLKVEYRGLCFKYTSSNSATYNPRSSEVHTLNYLMAVNGECDPFNRQNGFQILFHFSGSLQSIVANLRAPDIVETSLWDLHRLMIASSLPEFETTFVVFSKFVNPTPCTVEYTDKFIHIDRGPYARVRKEWCLNQVILKRTHEQAILVMVNAYGDITKPAPQPKVRVFLNEDRSYTTVRGARPPTSANTSPANQIMGDIAAVTPPLNVESGYTLL</sequence>
<reference evidence="1 2" key="1">
    <citation type="submission" date="2016-06" db="EMBL/GenBank/DDBJ databases">
        <authorList>
            <person name="Kjaerup R.B."/>
            <person name="Dalgaard T.S."/>
            <person name="Juul-Madsen H.R."/>
        </authorList>
    </citation>
    <scope>NUCLEOTIDE SEQUENCE [LARGE SCALE GENOMIC DNA]</scope>
    <source>
        <strain evidence="1 2">Pb300</strain>
    </source>
</reference>
<comment type="caution">
    <text evidence="1">The sequence shown here is derived from an EMBL/GenBank/DDBJ whole genome shotgun (WGS) entry which is preliminary data.</text>
</comment>
<proteinExistence type="predicted"/>
<dbReference type="AlphaFoldDB" id="A0A1D2JL92"/>
<accession>A0A1D2JL92</accession>
<name>A0A1D2JL92_PARBR</name>
<dbReference type="EMBL" id="LZYO01000038">
    <property type="protein sequence ID" value="ODH40777.1"/>
    <property type="molecule type" value="Genomic_DNA"/>
</dbReference>